<dbReference type="PROSITE" id="PS00949">
    <property type="entry name" value="AUTOINDUCER_SYNTH_1"/>
    <property type="match status" value="1"/>
</dbReference>
<dbReference type="PRINTS" id="PR01549">
    <property type="entry name" value="AUTOINDCRSYN"/>
</dbReference>
<organism evidence="9 10">
    <name type="scientific">Cognatiyoonia sediminum</name>
    <dbReference type="NCBI Taxonomy" id="1508389"/>
    <lineage>
        <taxon>Bacteria</taxon>
        <taxon>Pseudomonadati</taxon>
        <taxon>Pseudomonadota</taxon>
        <taxon>Alphaproteobacteria</taxon>
        <taxon>Rhodobacterales</taxon>
        <taxon>Paracoccaceae</taxon>
        <taxon>Cognatiyoonia</taxon>
    </lineage>
</organism>
<evidence type="ECO:0000313" key="9">
    <source>
        <dbReference type="EMBL" id="SHG79003.1"/>
    </source>
</evidence>
<dbReference type="GO" id="GO:0007165">
    <property type="term" value="P:signal transduction"/>
    <property type="evidence" value="ECO:0007669"/>
    <property type="project" value="TreeGrafter"/>
</dbReference>
<evidence type="ECO:0000256" key="5">
    <source>
        <dbReference type="ARBA" id="ARBA00022929"/>
    </source>
</evidence>
<evidence type="ECO:0000256" key="4">
    <source>
        <dbReference type="ARBA" id="ARBA00022691"/>
    </source>
</evidence>
<dbReference type="PROSITE" id="PS51187">
    <property type="entry name" value="AUTOINDUCER_SYNTH_2"/>
    <property type="match status" value="1"/>
</dbReference>
<keyword evidence="4 8" id="KW-0949">S-adenosyl-L-methionine</keyword>
<evidence type="ECO:0000256" key="8">
    <source>
        <dbReference type="RuleBase" id="RU361135"/>
    </source>
</evidence>
<dbReference type="Pfam" id="PF00765">
    <property type="entry name" value="Autoind_synth"/>
    <property type="match status" value="1"/>
</dbReference>
<dbReference type="GO" id="GO:0061579">
    <property type="term" value="F:N-acyl homoserine lactone synthase activity"/>
    <property type="evidence" value="ECO:0007669"/>
    <property type="project" value="UniProtKB-UniRule"/>
</dbReference>
<reference evidence="9 10" key="1">
    <citation type="submission" date="2016-11" db="EMBL/GenBank/DDBJ databases">
        <authorList>
            <person name="Jaros S."/>
            <person name="Januszkiewicz K."/>
            <person name="Wedrychowicz H."/>
        </authorList>
    </citation>
    <scope>NUCLEOTIDE SEQUENCE [LARGE SCALE GENOMIC DNA]</scope>
    <source>
        <strain evidence="9 10">DSM 28715</strain>
    </source>
</reference>
<comment type="similarity">
    <text evidence="7 8">Belongs to the autoinducer synthase family.</text>
</comment>
<dbReference type="PANTHER" id="PTHR39322:SF1">
    <property type="entry name" value="ISOVALERYL-HOMOSERINE LACTONE SYNTHASE"/>
    <property type="match status" value="1"/>
</dbReference>
<comment type="catalytic activity">
    <reaction evidence="6 8">
        <text>a fatty acyl-[ACP] + S-adenosyl-L-methionine = an N-acyl-L-homoserine lactone + S-methyl-5'-thioadenosine + holo-[ACP] + H(+)</text>
        <dbReference type="Rhea" id="RHEA:10096"/>
        <dbReference type="Rhea" id="RHEA-COMP:9685"/>
        <dbReference type="Rhea" id="RHEA-COMP:14125"/>
        <dbReference type="ChEBI" id="CHEBI:15378"/>
        <dbReference type="ChEBI" id="CHEBI:17509"/>
        <dbReference type="ChEBI" id="CHEBI:55474"/>
        <dbReference type="ChEBI" id="CHEBI:59789"/>
        <dbReference type="ChEBI" id="CHEBI:64479"/>
        <dbReference type="ChEBI" id="CHEBI:138651"/>
        <dbReference type="EC" id="2.3.1.184"/>
    </reaction>
</comment>
<dbReference type="EMBL" id="FQXB01000001">
    <property type="protein sequence ID" value="SHG79003.1"/>
    <property type="molecule type" value="Genomic_DNA"/>
</dbReference>
<dbReference type="InterPro" id="IPR016181">
    <property type="entry name" value="Acyl_CoA_acyltransferase"/>
</dbReference>
<dbReference type="InterPro" id="IPR018311">
    <property type="entry name" value="Autoind_synth_CS"/>
</dbReference>
<keyword evidence="3 8" id="KW-0808">Transferase</keyword>
<dbReference type="EC" id="2.3.1.184" evidence="1 8"/>
<dbReference type="AlphaFoldDB" id="A0A1M5MQE7"/>
<dbReference type="STRING" id="1508389.SAMN05444003_0931"/>
<dbReference type="Proteomes" id="UP000184074">
    <property type="component" value="Unassembled WGS sequence"/>
</dbReference>
<proteinExistence type="inferred from homology"/>
<evidence type="ECO:0000313" key="10">
    <source>
        <dbReference type="Proteomes" id="UP000184074"/>
    </source>
</evidence>
<evidence type="ECO:0000256" key="2">
    <source>
        <dbReference type="ARBA" id="ARBA00022654"/>
    </source>
</evidence>
<dbReference type="SUPFAM" id="SSF55729">
    <property type="entry name" value="Acyl-CoA N-acyltransferases (Nat)"/>
    <property type="match status" value="1"/>
</dbReference>
<dbReference type="PANTHER" id="PTHR39322">
    <property type="entry name" value="ACYL-HOMOSERINE-LACTONE SYNTHASE"/>
    <property type="match status" value="1"/>
</dbReference>
<keyword evidence="5 7" id="KW-0071">Autoinducer synthesis</keyword>
<name>A0A1M5MQE7_9RHOB</name>
<protein>
    <recommendedName>
        <fullName evidence="1 8">Acyl-homoserine-lactone synthase</fullName>
        <ecNumber evidence="1 8">2.3.1.184</ecNumber>
    </recommendedName>
    <alternativeName>
        <fullName evidence="8">Autoinducer synthesis protein</fullName>
    </alternativeName>
</protein>
<keyword evidence="2 7" id="KW-0673">Quorum sensing</keyword>
<evidence type="ECO:0000256" key="3">
    <source>
        <dbReference type="ARBA" id="ARBA00022679"/>
    </source>
</evidence>
<keyword evidence="10" id="KW-1185">Reference proteome</keyword>
<dbReference type="GO" id="GO:0009372">
    <property type="term" value="P:quorum sensing"/>
    <property type="evidence" value="ECO:0007669"/>
    <property type="project" value="UniProtKB-UniRule"/>
</dbReference>
<evidence type="ECO:0000256" key="7">
    <source>
        <dbReference type="PROSITE-ProRule" id="PRU00533"/>
    </source>
</evidence>
<dbReference type="Gene3D" id="3.40.630.30">
    <property type="match status" value="1"/>
</dbReference>
<dbReference type="RefSeq" id="WP_072899660.1">
    <property type="nucleotide sequence ID" value="NZ_FQXB01000001.1"/>
</dbReference>
<evidence type="ECO:0000256" key="6">
    <source>
        <dbReference type="ARBA" id="ARBA00048576"/>
    </source>
</evidence>
<dbReference type="InterPro" id="IPR001690">
    <property type="entry name" value="Autoind_synthase"/>
</dbReference>
<gene>
    <name evidence="9" type="ORF">SAMN05444003_0931</name>
</gene>
<dbReference type="OrthoDB" id="6169313at2"/>
<accession>A0A1M5MQE7</accession>
<evidence type="ECO:0000256" key="1">
    <source>
        <dbReference type="ARBA" id="ARBA00012340"/>
    </source>
</evidence>
<sequence length="218" mass="24304">MKNMAFNFTQLAKYDDAFFRFLELRKRFFVDQLEWDIPHDDAMEMDQYDNPTAWYSLVEYNGEIVGGARTMPTNARWGSHGCMLTDAINGKLVDIPDTVLSDAVSEPSIWECTRLVISDDLDTQVERAQCLYLIVSGLVEMAASQQAQHLISLSPLALTRALRQLGFGAKRIGAPYLNEGDGRRYAVLTMPAVPSSKSQAVVIPASPKPAEERQLALS</sequence>